<accession>A0A1P8WDJ8</accession>
<dbReference type="Proteomes" id="UP000187735">
    <property type="component" value="Chromosome"/>
</dbReference>
<dbReference type="PANTHER" id="PTHR42742">
    <property type="entry name" value="TRANSCRIPTIONAL REPRESSOR MPRA"/>
    <property type="match status" value="1"/>
</dbReference>
<keyword evidence="2 5" id="KW-0862">Zinc</keyword>
<dbReference type="STRING" id="1891926.Fuma_01715"/>
<keyword evidence="9" id="KW-0413">Isomerase</keyword>
<dbReference type="PIRSF" id="PIRSF036894">
    <property type="entry name" value="PMI_Firm_short"/>
    <property type="match status" value="1"/>
</dbReference>
<organism evidence="9 10">
    <name type="scientific">Fuerstiella marisgermanici</name>
    <dbReference type="NCBI Taxonomy" id="1891926"/>
    <lineage>
        <taxon>Bacteria</taxon>
        <taxon>Pseudomonadati</taxon>
        <taxon>Planctomycetota</taxon>
        <taxon>Planctomycetia</taxon>
        <taxon>Planctomycetales</taxon>
        <taxon>Planctomycetaceae</taxon>
        <taxon>Fuerstiella</taxon>
    </lineage>
</organism>
<evidence type="ECO:0000256" key="5">
    <source>
        <dbReference type="PIRSR" id="PIRSR036894-1"/>
    </source>
</evidence>
<dbReference type="SUPFAM" id="SSF51182">
    <property type="entry name" value="RmlC-like cupins"/>
    <property type="match status" value="1"/>
</dbReference>
<keyword evidence="1 5" id="KW-0479">Metal-binding</keyword>
<sequence>MEPLIFEPLLKQIRWGGRKLGTMLNKPLGDADDYAESWEIADQPSGQSVVASGEFAGKTLTELIAEHSVELLGDHSKATQFPLLIKYLDANDWLSLQVHPNDHQAAQYDADENGKTEAWVILDAEPDSQICAGLKADITREQFEKHLHAGTVEEALHMIPAKIGDCIFVPAQTVHALGPGILLAEVQQQSNLTFRLYDWGRMGSDGQPREIHVEESLACIDFERGPVNPATPVQLSDGKHHFEEVVRCDYFVIRRHKAVDEFRLKLHNRFRILMLLEGQAEVTTSSGSVQLSKGTTVLLPAATEIATVIPNGRIQLLEIDAPVA</sequence>
<feature type="binding site" evidence="5">
    <location>
        <position position="175"/>
    </location>
    <ligand>
        <name>Zn(2+)</name>
        <dbReference type="ChEBI" id="CHEBI:29105"/>
    </ligand>
</feature>
<feature type="active site" evidence="6">
    <location>
        <position position="195"/>
    </location>
</feature>
<protein>
    <recommendedName>
        <fullName evidence="3">Phosphohexomutase</fullName>
    </recommendedName>
    <alternativeName>
        <fullName evidence="4">Phosphomannose isomerase</fullName>
    </alternativeName>
</protein>
<evidence type="ECO:0000313" key="9">
    <source>
        <dbReference type="EMBL" id="APZ92111.1"/>
    </source>
</evidence>
<dbReference type="InterPro" id="IPR014628">
    <property type="entry name" value="Man6P_isomerase_Firm_short"/>
</dbReference>
<keyword evidence="10" id="KW-1185">Reference proteome</keyword>
<evidence type="ECO:0000313" key="10">
    <source>
        <dbReference type="Proteomes" id="UP000187735"/>
    </source>
</evidence>
<name>A0A1P8WDJ8_9PLAN</name>
<comment type="cofactor">
    <cofactor evidence="5">
        <name>Zn(2+)</name>
        <dbReference type="ChEBI" id="CHEBI:29105"/>
    </cofactor>
    <text evidence="5">Binds 1 zinc ion per subunit.</text>
</comment>
<dbReference type="InterPro" id="IPR046457">
    <property type="entry name" value="PMI_typeI_cat"/>
</dbReference>
<dbReference type="AlphaFoldDB" id="A0A1P8WDJ8"/>
<dbReference type="InterPro" id="IPR051804">
    <property type="entry name" value="Carb_Metab_Reg_Kinase/Isom"/>
</dbReference>
<dbReference type="Pfam" id="PF20511">
    <property type="entry name" value="PMI_typeI_cat"/>
    <property type="match status" value="1"/>
</dbReference>
<gene>
    <name evidence="9" type="primary">gmuF</name>
    <name evidence="9" type="ORF">Fuma_01715</name>
</gene>
<evidence type="ECO:0000256" key="4">
    <source>
        <dbReference type="ARBA" id="ARBA00030762"/>
    </source>
</evidence>
<evidence type="ECO:0000256" key="2">
    <source>
        <dbReference type="ARBA" id="ARBA00022833"/>
    </source>
</evidence>
<evidence type="ECO:0000256" key="6">
    <source>
        <dbReference type="PIRSR" id="PIRSR036894-2"/>
    </source>
</evidence>
<feature type="domain" description="Phosphomannose isomerase type I catalytic" evidence="7">
    <location>
        <begin position="10"/>
        <end position="111"/>
    </location>
</feature>
<feature type="domain" description="Mannose-6-phosphate isomerase cupin" evidence="8">
    <location>
        <begin position="245"/>
        <end position="312"/>
    </location>
</feature>
<dbReference type="EMBL" id="CP017641">
    <property type="protein sequence ID" value="APZ92111.1"/>
    <property type="molecule type" value="Genomic_DNA"/>
</dbReference>
<proteinExistence type="predicted"/>
<evidence type="ECO:0000259" key="8">
    <source>
        <dbReference type="Pfam" id="PF21621"/>
    </source>
</evidence>
<dbReference type="GO" id="GO:0005975">
    <property type="term" value="P:carbohydrate metabolic process"/>
    <property type="evidence" value="ECO:0007669"/>
    <property type="project" value="InterPro"/>
</dbReference>
<dbReference type="CDD" id="cd07010">
    <property type="entry name" value="cupin_PMI_type_I_N_bac"/>
    <property type="match status" value="1"/>
</dbReference>
<dbReference type="InterPro" id="IPR014710">
    <property type="entry name" value="RmlC-like_jellyroll"/>
</dbReference>
<dbReference type="OrthoDB" id="9808275at2"/>
<evidence type="ECO:0000256" key="1">
    <source>
        <dbReference type="ARBA" id="ARBA00022723"/>
    </source>
</evidence>
<feature type="binding site" evidence="5">
    <location>
        <position position="99"/>
    </location>
    <ligand>
        <name>Zn(2+)</name>
        <dbReference type="ChEBI" id="CHEBI:29105"/>
    </ligand>
</feature>
<feature type="binding site" evidence="5">
    <location>
        <position position="117"/>
    </location>
    <ligand>
        <name>Zn(2+)</name>
        <dbReference type="ChEBI" id="CHEBI:29105"/>
    </ligand>
</feature>
<evidence type="ECO:0000256" key="3">
    <source>
        <dbReference type="ARBA" id="ARBA00029741"/>
    </source>
</evidence>
<reference evidence="9 10" key="1">
    <citation type="journal article" date="2016" name="Front. Microbiol.">
        <title>Fuerstia marisgermanicae gen. nov., sp. nov., an Unusual Member of the Phylum Planctomycetes from the German Wadden Sea.</title>
        <authorList>
            <person name="Kohn T."/>
            <person name="Heuer A."/>
            <person name="Jogler M."/>
            <person name="Vollmers J."/>
            <person name="Boedeker C."/>
            <person name="Bunk B."/>
            <person name="Rast P."/>
            <person name="Borchert D."/>
            <person name="Glockner I."/>
            <person name="Freese H.M."/>
            <person name="Klenk H.P."/>
            <person name="Overmann J."/>
            <person name="Kaster A.K."/>
            <person name="Rohde M."/>
            <person name="Wiegand S."/>
            <person name="Jogler C."/>
        </authorList>
    </citation>
    <scope>NUCLEOTIDE SEQUENCE [LARGE SCALE GENOMIC DNA]</scope>
    <source>
        <strain evidence="9 10">NH11</strain>
    </source>
</reference>
<dbReference type="GO" id="GO:0004476">
    <property type="term" value="F:mannose-6-phosphate isomerase activity"/>
    <property type="evidence" value="ECO:0007669"/>
    <property type="project" value="InterPro"/>
</dbReference>
<dbReference type="Pfam" id="PF21621">
    <property type="entry name" value="MPI_cupin_dom"/>
    <property type="match status" value="1"/>
</dbReference>
<dbReference type="KEGG" id="fmr:Fuma_01715"/>
<dbReference type="PANTHER" id="PTHR42742:SF3">
    <property type="entry name" value="FRUCTOKINASE"/>
    <property type="match status" value="1"/>
</dbReference>
<dbReference type="RefSeq" id="WP_077023771.1">
    <property type="nucleotide sequence ID" value="NZ_CP017641.1"/>
</dbReference>
<dbReference type="Gene3D" id="2.60.120.10">
    <property type="entry name" value="Jelly Rolls"/>
    <property type="match status" value="2"/>
</dbReference>
<dbReference type="InterPro" id="IPR049071">
    <property type="entry name" value="MPI_cupin_dom"/>
</dbReference>
<dbReference type="InterPro" id="IPR011051">
    <property type="entry name" value="RmlC_Cupin_sf"/>
</dbReference>
<evidence type="ECO:0000259" key="7">
    <source>
        <dbReference type="Pfam" id="PF20511"/>
    </source>
</evidence>
<dbReference type="GO" id="GO:0008270">
    <property type="term" value="F:zinc ion binding"/>
    <property type="evidence" value="ECO:0007669"/>
    <property type="project" value="InterPro"/>
</dbReference>